<keyword evidence="3" id="KW-1185">Reference proteome</keyword>
<feature type="region of interest" description="Disordered" evidence="1">
    <location>
        <begin position="22"/>
        <end position="78"/>
    </location>
</feature>
<evidence type="ECO:0008006" key="4">
    <source>
        <dbReference type="Google" id="ProtNLM"/>
    </source>
</evidence>
<sequence>MASLHDEGHSYSEAHQFNEILSPQPFVPPSKEHLLATFESSHVPPSDNGSATDDSQLARDYEYNSSVSSTRHSSRDTFGREVDAELEHMNSRTSSRSSFSSMPASVLIHPISGVKSMPPMDLHEKMVGYTIEESEASFGDFDDPPRTMRPIRPREAAFRKPSSVRAMQMHTEDEGEEEDYLTPPRRRAGIRSPGSSGMKRSPYYSPNTSANKPKVKKEYPLVLLHCNLLAPSLPVPGAAEPQNQAIVEEVLPTQYWKRWRRLQEKAGSGVLRDRGVLISHPEDLYDMLEERLLESLELQRARVHQGHFLGHEESGPGSDGDLSDRDESETDDEQGEECLDCGGRVLRTSDTNRKWEIRVFAANGLMRAGAWAAAWKEMEKVDVEVGVWLPSDVRRALEKRMAEARAAAPRQEMQLIPMPVPEPPVTQKIEPRRQSVQESTRSFSGVSATPAPLPALMPAPPQDPFPEVRRQEPEHQIALGTLMINYIRVLASDKRNIALVAMSILVGVLATRAQPHEQLQPIAQYFFNGMEAPFMTGRSNVVVPSVPIEPANVQSSVVDVVPSVTSVAPVATDIVISAPEVVQSSFIEEVPEHVQPAECVMEVPAVEKMEQYVLPADASFGERVSEETLQSEPEIVEDFKEELQAPIDQVIDEMDTLVYVEPASIFDESAEEAIEELANAPVETQIEQSSEEIIETQIGAAVEKPADIFVEPHLERLTDETIEEPNESEQSIEEPIEEHFEESTEAYLQASIDEPNETILEESTEDSTVEPIEEPSEEPTVEEYTEESPEAQIQVLIK</sequence>
<feature type="region of interest" description="Disordered" evidence="1">
    <location>
        <begin position="158"/>
        <end position="211"/>
    </location>
</feature>
<reference evidence="2" key="2">
    <citation type="submission" date="2023-01" db="EMBL/GenBank/DDBJ databases">
        <authorList>
            <person name="Petersen C."/>
        </authorList>
    </citation>
    <scope>NUCLEOTIDE SEQUENCE</scope>
    <source>
        <strain evidence="2">IBT 17514</strain>
    </source>
</reference>
<dbReference type="EMBL" id="JAQJAN010000020">
    <property type="protein sequence ID" value="KAJ5704131.1"/>
    <property type="molecule type" value="Genomic_DNA"/>
</dbReference>
<feature type="region of interest" description="Disordered" evidence="1">
    <location>
        <begin position="432"/>
        <end position="462"/>
    </location>
</feature>
<feature type="compositionally biased region" description="Acidic residues" evidence="1">
    <location>
        <begin position="721"/>
        <end position="736"/>
    </location>
</feature>
<feature type="compositionally biased region" description="Acidic residues" evidence="1">
    <location>
        <begin position="754"/>
        <end position="789"/>
    </location>
</feature>
<evidence type="ECO:0000313" key="2">
    <source>
        <dbReference type="EMBL" id="KAJ5704131.1"/>
    </source>
</evidence>
<dbReference type="AlphaFoldDB" id="A0AAD6HBS9"/>
<name>A0AAD6HBS9_9EURO</name>
<feature type="compositionally biased region" description="Polar residues" evidence="1">
    <location>
        <begin position="436"/>
        <end position="447"/>
    </location>
</feature>
<accession>A0AAD6HBS9</accession>
<feature type="compositionally biased region" description="Acidic residues" evidence="1">
    <location>
        <begin position="324"/>
        <end position="339"/>
    </location>
</feature>
<feature type="region of interest" description="Disordered" evidence="1">
    <location>
        <begin position="307"/>
        <end position="339"/>
    </location>
</feature>
<gene>
    <name evidence="2" type="ORF">N7493_011269</name>
</gene>
<proteinExistence type="predicted"/>
<comment type="caution">
    <text evidence="2">The sequence shown here is derived from an EMBL/GenBank/DDBJ whole genome shotgun (WGS) entry which is preliminary data.</text>
</comment>
<organism evidence="2 3">
    <name type="scientific">Penicillium malachiteum</name>
    <dbReference type="NCBI Taxonomy" id="1324776"/>
    <lineage>
        <taxon>Eukaryota</taxon>
        <taxon>Fungi</taxon>
        <taxon>Dikarya</taxon>
        <taxon>Ascomycota</taxon>
        <taxon>Pezizomycotina</taxon>
        <taxon>Eurotiomycetes</taxon>
        <taxon>Eurotiomycetidae</taxon>
        <taxon>Eurotiales</taxon>
        <taxon>Aspergillaceae</taxon>
        <taxon>Penicillium</taxon>
    </lineage>
</organism>
<feature type="region of interest" description="Disordered" evidence="1">
    <location>
        <begin position="721"/>
        <end position="798"/>
    </location>
</feature>
<dbReference type="Proteomes" id="UP001215712">
    <property type="component" value="Unassembled WGS sequence"/>
</dbReference>
<evidence type="ECO:0000313" key="3">
    <source>
        <dbReference type="Proteomes" id="UP001215712"/>
    </source>
</evidence>
<feature type="compositionally biased region" description="Pro residues" evidence="1">
    <location>
        <begin position="451"/>
        <end position="462"/>
    </location>
</feature>
<protein>
    <recommendedName>
        <fullName evidence="4">Pathway-specific nitrogen regulator</fullName>
    </recommendedName>
</protein>
<reference evidence="2" key="1">
    <citation type="journal article" date="2023" name="IMA Fungus">
        <title>Comparative genomic study of the Penicillium genus elucidates a diverse pangenome and 15 lateral gene transfer events.</title>
        <authorList>
            <person name="Petersen C."/>
            <person name="Sorensen T."/>
            <person name="Nielsen M.R."/>
            <person name="Sondergaard T.E."/>
            <person name="Sorensen J.L."/>
            <person name="Fitzpatrick D.A."/>
            <person name="Frisvad J.C."/>
            <person name="Nielsen K.L."/>
        </authorList>
    </citation>
    <scope>NUCLEOTIDE SEQUENCE</scope>
    <source>
        <strain evidence="2">IBT 17514</strain>
    </source>
</reference>
<evidence type="ECO:0000256" key="1">
    <source>
        <dbReference type="SAM" id="MobiDB-lite"/>
    </source>
</evidence>